<evidence type="ECO:0000313" key="1">
    <source>
        <dbReference type="EMBL" id="MDQ0513303.1"/>
    </source>
</evidence>
<keyword evidence="2" id="KW-1185">Reference proteome</keyword>
<accession>A0ABU0LX95</accession>
<reference evidence="1 2" key="1">
    <citation type="submission" date="2023-07" db="EMBL/GenBank/DDBJ databases">
        <title>Genomic Encyclopedia of Type Strains, Phase IV (KMG-IV): sequencing the most valuable type-strain genomes for metagenomic binning, comparative biology and taxonomic classification.</title>
        <authorList>
            <person name="Goeker M."/>
        </authorList>
    </citation>
    <scope>NUCLEOTIDE SEQUENCE [LARGE SCALE GENOMIC DNA]</scope>
    <source>
        <strain evidence="1 2">DSM 15561</strain>
    </source>
</reference>
<protein>
    <submittedName>
        <fullName evidence="1">Uncharacterized protein</fullName>
    </submittedName>
</protein>
<dbReference type="EMBL" id="JAUSVR010000026">
    <property type="protein sequence ID" value="MDQ0513303.1"/>
    <property type="molecule type" value="Genomic_DNA"/>
</dbReference>
<name>A0ABU0LX95_9HYPH</name>
<comment type="caution">
    <text evidence="1">The sequence shown here is derived from an EMBL/GenBank/DDBJ whole genome shotgun (WGS) entry which is preliminary data.</text>
</comment>
<evidence type="ECO:0000313" key="2">
    <source>
        <dbReference type="Proteomes" id="UP001235094"/>
    </source>
</evidence>
<proteinExistence type="predicted"/>
<sequence>MLERIEVEFFGLDRPSFADELVRREAFEGLEPAVEIAGRDDVGEVAFELAMVVTVVPFDGRVLDGPAHPFDLGCRCR</sequence>
<gene>
    <name evidence="1" type="ORF">QOZ99_004222</name>
</gene>
<organism evidence="1 2">
    <name type="scientific">Ancylobacter amanitiformis</name>
    <dbReference type="NCBI Taxonomy" id="217069"/>
    <lineage>
        <taxon>Bacteria</taxon>
        <taxon>Pseudomonadati</taxon>
        <taxon>Pseudomonadota</taxon>
        <taxon>Alphaproteobacteria</taxon>
        <taxon>Hyphomicrobiales</taxon>
        <taxon>Xanthobacteraceae</taxon>
        <taxon>Ancylobacter</taxon>
    </lineage>
</organism>
<dbReference type="Proteomes" id="UP001235094">
    <property type="component" value="Unassembled WGS sequence"/>
</dbReference>